<comment type="caution">
    <text evidence="5">The sequence shown here is derived from an EMBL/GenBank/DDBJ whole genome shotgun (WGS) entry which is preliminary data.</text>
</comment>
<dbReference type="Gene3D" id="1.10.760.10">
    <property type="entry name" value="Cytochrome c-like domain"/>
    <property type="match status" value="1"/>
</dbReference>
<dbReference type="AlphaFoldDB" id="A0A1B6NRD6"/>
<dbReference type="GO" id="GO:0030313">
    <property type="term" value="C:cell envelope"/>
    <property type="evidence" value="ECO:0007669"/>
    <property type="project" value="UniProtKB-SubCell"/>
</dbReference>
<comment type="subcellular location">
    <subcellularLocation>
        <location evidence="1">Cell envelope</location>
    </subcellularLocation>
</comment>
<gene>
    <name evidence="5" type="ORF">MGSAQ_002458</name>
</gene>
<dbReference type="Pfam" id="PF03150">
    <property type="entry name" value="CCP_MauG"/>
    <property type="match status" value="1"/>
</dbReference>
<dbReference type="SUPFAM" id="SSF46626">
    <property type="entry name" value="Cytochrome c"/>
    <property type="match status" value="1"/>
</dbReference>
<dbReference type="InterPro" id="IPR004852">
    <property type="entry name" value="Di-haem_cyt_c_peroxidsae"/>
</dbReference>
<evidence type="ECO:0000256" key="1">
    <source>
        <dbReference type="ARBA" id="ARBA00004196"/>
    </source>
</evidence>
<feature type="region of interest" description="Disordered" evidence="3">
    <location>
        <begin position="1"/>
        <end position="29"/>
    </location>
</feature>
<sequence>MQVAILSERDFQDGKRSATGVREQVGKRNTPPIFGIDHWESFFWDGRAQSATEQALKPIENPIEMDLPIADALKRLNESPIYPSLFKNAYGREDITSPMLAMAVSGV</sequence>
<dbReference type="GO" id="GO:0020037">
    <property type="term" value="F:heme binding"/>
    <property type="evidence" value="ECO:0007669"/>
    <property type="project" value="InterPro"/>
</dbReference>
<organism evidence="5">
    <name type="scientific">marine sediment metagenome</name>
    <dbReference type="NCBI Taxonomy" id="412755"/>
    <lineage>
        <taxon>unclassified sequences</taxon>
        <taxon>metagenomes</taxon>
        <taxon>ecological metagenomes</taxon>
    </lineage>
</organism>
<dbReference type="EC" id="1.-.-.-" evidence="5"/>
<proteinExistence type="predicted"/>
<feature type="compositionally biased region" description="Basic and acidic residues" evidence="3">
    <location>
        <begin position="7"/>
        <end position="16"/>
    </location>
</feature>
<reference evidence="5" key="1">
    <citation type="submission" date="2013-11" db="EMBL/GenBank/DDBJ databases">
        <title>Microbial diversity, functional groups and degradation webs in Northern and Southern Mediterranean and Red Sea marine crude oil polluted sites.</title>
        <authorList>
            <person name="Daffonchio D."/>
            <person name="Mapelli F."/>
            <person name="Ferrer M."/>
            <person name="Richter M."/>
            <person name="Cherif A."/>
            <person name="Malkawi H.I."/>
            <person name="Yakimov M.M."/>
            <person name="Abdel-Fattah Y.R."/>
            <person name="Blaghen M."/>
            <person name="Golyshin P.N."/>
            <person name="Kalogerakis N."/>
            <person name="Boon N."/>
            <person name="Magagnini M."/>
            <person name="Fava F."/>
        </authorList>
    </citation>
    <scope>NUCLEOTIDE SEQUENCE</scope>
</reference>
<feature type="domain" description="Di-haem cytochrome c peroxidase" evidence="4">
    <location>
        <begin position="8"/>
        <end position="104"/>
    </location>
</feature>
<keyword evidence="2 5" id="KW-0560">Oxidoreductase</keyword>
<evidence type="ECO:0000256" key="2">
    <source>
        <dbReference type="ARBA" id="ARBA00023002"/>
    </source>
</evidence>
<dbReference type="InterPro" id="IPR051395">
    <property type="entry name" value="Cytochrome_c_Peroxidase/MauG"/>
</dbReference>
<dbReference type="GO" id="GO:0004130">
    <property type="term" value="F:cytochrome-c peroxidase activity"/>
    <property type="evidence" value="ECO:0007669"/>
    <property type="project" value="TreeGrafter"/>
</dbReference>
<name>A0A1B6NRD6_9ZZZZ</name>
<evidence type="ECO:0000259" key="4">
    <source>
        <dbReference type="Pfam" id="PF03150"/>
    </source>
</evidence>
<dbReference type="EMBL" id="AYSL01001403">
    <property type="protein sequence ID" value="KTF06046.1"/>
    <property type="molecule type" value="Genomic_DNA"/>
</dbReference>
<evidence type="ECO:0000313" key="5">
    <source>
        <dbReference type="EMBL" id="KTF06046.1"/>
    </source>
</evidence>
<accession>A0A1B6NRD6</accession>
<evidence type="ECO:0000256" key="3">
    <source>
        <dbReference type="SAM" id="MobiDB-lite"/>
    </source>
</evidence>
<keyword evidence="5" id="KW-0575">Peroxidase</keyword>
<dbReference type="GO" id="GO:0009055">
    <property type="term" value="F:electron transfer activity"/>
    <property type="evidence" value="ECO:0007669"/>
    <property type="project" value="InterPro"/>
</dbReference>
<dbReference type="PANTHER" id="PTHR30600">
    <property type="entry name" value="CYTOCHROME C PEROXIDASE-RELATED"/>
    <property type="match status" value="1"/>
</dbReference>
<protein>
    <submittedName>
        <fullName evidence="5">Cytochrome-c peroxidase</fullName>
        <ecNumber evidence="5">1.-.-.-</ecNumber>
    </submittedName>
</protein>
<dbReference type="InterPro" id="IPR036909">
    <property type="entry name" value="Cyt_c-like_dom_sf"/>
</dbReference>